<name>A0A2W4SPC8_9GAMM</name>
<dbReference type="EMBL" id="QJPH01000460">
    <property type="protein sequence ID" value="PZN73337.1"/>
    <property type="molecule type" value="Genomic_DNA"/>
</dbReference>
<proteinExistence type="predicted"/>
<organism evidence="1 2">
    <name type="scientific">Candidatus Methylumidiphilus alinenensis</name>
    <dbReference type="NCBI Taxonomy" id="2202197"/>
    <lineage>
        <taxon>Bacteria</taxon>
        <taxon>Pseudomonadati</taxon>
        <taxon>Pseudomonadota</taxon>
        <taxon>Gammaproteobacteria</taxon>
        <taxon>Methylococcales</taxon>
        <taxon>Candidatus Methylumidiphilus</taxon>
    </lineage>
</organism>
<dbReference type="AlphaFoldDB" id="A0A2W4SPC8"/>
<protein>
    <recommendedName>
        <fullName evidence="3">Class I SAM-dependent methyltransferase</fullName>
    </recommendedName>
</protein>
<evidence type="ECO:0008006" key="3">
    <source>
        <dbReference type="Google" id="ProtNLM"/>
    </source>
</evidence>
<gene>
    <name evidence="1" type="ORF">DM484_22855</name>
</gene>
<accession>A0A2W4SPC8</accession>
<comment type="caution">
    <text evidence="1">The sequence shown here is derived from an EMBL/GenBank/DDBJ whole genome shotgun (WGS) entry which is preliminary data.</text>
</comment>
<evidence type="ECO:0000313" key="2">
    <source>
        <dbReference type="Proteomes" id="UP000249396"/>
    </source>
</evidence>
<dbReference type="Proteomes" id="UP000249396">
    <property type="component" value="Unassembled WGS sequence"/>
</dbReference>
<reference evidence="1 2" key="1">
    <citation type="journal article" date="2018" name="Aquat. Microb. Ecol.">
        <title>Gammaproteobacterial methanotrophs dominate.</title>
        <authorList>
            <person name="Rissanen A.J."/>
            <person name="Saarenheimo J."/>
            <person name="Tiirola M."/>
            <person name="Peura S."/>
            <person name="Aalto S.L."/>
            <person name="Karvinen A."/>
            <person name="Nykanen H."/>
        </authorList>
    </citation>
    <scope>NUCLEOTIDE SEQUENCE [LARGE SCALE GENOMIC DNA]</scope>
    <source>
        <strain evidence="1">AMbin10</strain>
    </source>
</reference>
<evidence type="ECO:0000313" key="1">
    <source>
        <dbReference type="EMBL" id="PZN73337.1"/>
    </source>
</evidence>
<feature type="non-terminal residue" evidence="1">
    <location>
        <position position="1"/>
    </location>
</feature>
<dbReference type="InterPro" id="IPR029063">
    <property type="entry name" value="SAM-dependent_MTases_sf"/>
</dbReference>
<dbReference type="SUPFAM" id="SSF53335">
    <property type="entry name" value="S-adenosyl-L-methionine-dependent methyltransferases"/>
    <property type="match status" value="1"/>
</dbReference>
<sequence length="112" mass="12769">IELPDDPAGYFQDGWPVYRKIVDNNYMFHREIYGDITSFIGRRFQQRPISVLEMGCGDASQTAAALRNCRVSENDFPETLSEYAAMAEASGFSGVDPLNRYTWHRTLALVNR</sequence>